<dbReference type="Gene3D" id="1.10.260.40">
    <property type="entry name" value="lambda repressor-like DNA-binding domains"/>
    <property type="match status" value="1"/>
</dbReference>
<dbReference type="Proteomes" id="UP000240542">
    <property type="component" value="Unassembled WGS sequence"/>
</dbReference>
<dbReference type="Gene3D" id="3.40.50.2300">
    <property type="match status" value="2"/>
</dbReference>
<dbReference type="InterPro" id="IPR046335">
    <property type="entry name" value="LacI/GalR-like_sensor"/>
</dbReference>
<dbReference type="Pfam" id="PF00356">
    <property type="entry name" value="LacI"/>
    <property type="match status" value="1"/>
</dbReference>
<accession>A0A2P8D187</accession>
<dbReference type="PANTHER" id="PTHR30146:SF153">
    <property type="entry name" value="LACTOSE OPERON REPRESSOR"/>
    <property type="match status" value="1"/>
</dbReference>
<evidence type="ECO:0000259" key="5">
    <source>
        <dbReference type="PROSITE" id="PS50932"/>
    </source>
</evidence>
<dbReference type="SUPFAM" id="SSF53822">
    <property type="entry name" value="Periplasmic binding protein-like I"/>
    <property type="match status" value="1"/>
</dbReference>
<evidence type="ECO:0000313" key="7">
    <source>
        <dbReference type="Proteomes" id="UP000240542"/>
    </source>
</evidence>
<dbReference type="InterPro" id="IPR010982">
    <property type="entry name" value="Lambda_DNA-bd_dom_sf"/>
</dbReference>
<name>A0A2P8D187_9ACTN</name>
<evidence type="ECO:0000256" key="3">
    <source>
        <dbReference type="ARBA" id="ARBA00023163"/>
    </source>
</evidence>
<feature type="domain" description="HTH lacI-type" evidence="5">
    <location>
        <begin position="14"/>
        <end position="68"/>
    </location>
</feature>
<sequence>MNQMGHRARRPARVTIKDVAAAAGVSPSTVSHAFSGRRAISEETKERVFAAATRLGYSADPNARSMRTGRSEMIGLVLRPRFAATGAPESSETFNRLSGSVATECLRRGIGLVHVPDPTRADHAAVPMDGCIIAHPYASDPMIDVLAARGVPIVCADPDPDRPDLPWTVGVDYRTGMREVFDSLGAGSGERVWLLPGSEDNAWNREAGRVYAQWCRERAITPQVHVLSESLSAAETEETVSRLIADHRAPAALVYSLSKSTASVLRALSAAGLSAPDDIRLATLTDSSFSRAARPPITSLDLNHEGLASAAVALMIAQLSGAEPPSRPGLVVPVLNERESTRRS</sequence>
<dbReference type="Pfam" id="PF13377">
    <property type="entry name" value="Peripla_BP_3"/>
    <property type="match status" value="1"/>
</dbReference>
<evidence type="ECO:0000256" key="1">
    <source>
        <dbReference type="ARBA" id="ARBA00023015"/>
    </source>
</evidence>
<organism evidence="6 7">
    <name type="scientific">Murinocardiopsis flavida</name>
    <dbReference type="NCBI Taxonomy" id="645275"/>
    <lineage>
        <taxon>Bacteria</taxon>
        <taxon>Bacillati</taxon>
        <taxon>Actinomycetota</taxon>
        <taxon>Actinomycetes</taxon>
        <taxon>Streptosporangiales</taxon>
        <taxon>Nocardiopsidaceae</taxon>
        <taxon>Murinocardiopsis</taxon>
    </lineage>
</organism>
<keyword evidence="3" id="KW-0804">Transcription</keyword>
<gene>
    <name evidence="6" type="ORF">CLV63_121105</name>
</gene>
<dbReference type="RefSeq" id="WP_211301463.1">
    <property type="nucleotide sequence ID" value="NZ_PYGA01000021.1"/>
</dbReference>
<evidence type="ECO:0000256" key="4">
    <source>
        <dbReference type="SAM" id="MobiDB-lite"/>
    </source>
</evidence>
<feature type="region of interest" description="Disordered" evidence="4">
    <location>
        <begin position="323"/>
        <end position="344"/>
    </location>
</feature>
<comment type="caution">
    <text evidence="6">The sequence shown here is derived from an EMBL/GenBank/DDBJ whole genome shotgun (WGS) entry which is preliminary data.</text>
</comment>
<evidence type="ECO:0000313" key="6">
    <source>
        <dbReference type="EMBL" id="PSK90978.1"/>
    </source>
</evidence>
<dbReference type="AlphaFoldDB" id="A0A2P8D187"/>
<proteinExistence type="predicted"/>
<dbReference type="CDD" id="cd01392">
    <property type="entry name" value="HTH_LacI"/>
    <property type="match status" value="1"/>
</dbReference>
<keyword evidence="7" id="KW-1185">Reference proteome</keyword>
<evidence type="ECO:0000256" key="2">
    <source>
        <dbReference type="ARBA" id="ARBA00023125"/>
    </source>
</evidence>
<dbReference type="InterPro" id="IPR000843">
    <property type="entry name" value="HTH_LacI"/>
</dbReference>
<dbReference type="InterPro" id="IPR028082">
    <property type="entry name" value="Peripla_BP_I"/>
</dbReference>
<dbReference type="GO" id="GO:0000976">
    <property type="term" value="F:transcription cis-regulatory region binding"/>
    <property type="evidence" value="ECO:0007669"/>
    <property type="project" value="TreeGrafter"/>
</dbReference>
<keyword evidence="1" id="KW-0805">Transcription regulation</keyword>
<dbReference type="EMBL" id="PYGA01000021">
    <property type="protein sequence ID" value="PSK90978.1"/>
    <property type="molecule type" value="Genomic_DNA"/>
</dbReference>
<dbReference type="PANTHER" id="PTHR30146">
    <property type="entry name" value="LACI-RELATED TRANSCRIPTIONAL REPRESSOR"/>
    <property type="match status" value="1"/>
</dbReference>
<dbReference type="PROSITE" id="PS50932">
    <property type="entry name" value="HTH_LACI_2"/>
    <property type="match status" value="1"/>
</dbReference>
<dbReference type="SMART" id="SM00354">
    <property type="entry name" value="HTH_LACI"/>
    <property type="match status" value="1"/>
</dbReference>
<keyword evidence="2" id="KW-0238">DNA-binding</keyword>
<dbReference type="GO" id="GO:0003700">
    <property type="term" value="F:DNA-binding transcription factor activity"/>
    <property type="evidence" value="ECO:0007669"/>
    <property type="project" value="TreeGrafter"/>
</dbReference>
<reference evidence="6 7" key="1">
    <citation type="submission" date="2018-03" db="EMBL/GenBank/DDBJ databases">
        <title>Genomic Encyclopedia of Archaeal and Bacterial Type Strains, Phase II (KMG-II): from individual species to whole genera.</title>
        <authorList>
            <person name="Goeker M."/>
        </authorList>
    </citation>
    <scope>NUCLEOTIDE SEQUENCE [LARGE SCALE GENOMIC DNA]</scope>
    <source>
        <strain evidence="6 7">DSM 45312</strain>
    </source>
</reference>
<protein>
    <submittedName>
        <fullName evidence="6">LacI family transcriptional regulator</fullName>
    </submittedName>
</protein>
<dbReference type="SUPFAM" id="SSF47413">
    <property type="entry name" value="lambda repressor-like DNA-binding domains"/>
    <property type="match status" value="1"/>
</dbReference>